<feature type="binding site" evidence="10">
    <location>
        <position position="168"/>
    </location>
    <ligand>
        <name>Zn(2+)</name>
        <dbReference type="ChEBI" id="CHEBI:29105"/>
        <label>2</label>
    </ligand>
</feature>
<dbReference type="InterPro" id="IPR002939">
    <property type="entry name" value="DnaJ_C"/>
</dbReference>
<accession>A0A7Y8VRQ9</accession>
<feature type="binding site" evidence="10">
    <location>
        <position position="197"/>
    </location>
    <ligand>
        <name>Zn(2+)</name>
        <dbReference type="ChEBI" id="CHEBI:29105"/>
        <label>2</label>
    </ligand>
</feature>
<evidence type="ECO:0000256" key="7">
    <source>
        <dbReference type="ARBA" id="ARBA00053423"/>
    </source>
</evidence>
<dbReference type="PRINTS" id="PR00625">
    <property type="entry name" value="JDOMAIN"/>
</dbReference>
<dbReference type="GO" id="GO:0006260">
    <property type="term" value="P:DNA replication"/>
    <property type="evidence" value="ECO:0007669"/>
    <property type="project" value="UniProtKB-KW"/>
</dbReference>
<evidence type="ECO:0000256" key="10">
    <source>
        <dbReference type="HAMAP-Rule" id="MF_01152"/>
    </source>
</evidence>
<dbReference type="RefSeq" id="WP_178978378.1">
    <property type="nucleotide sequence ID" value="NZ_JABXYR010000001.1"/>
</dbReference>
<keyword evidence="15" id="KW-1185">Reference proteome</keyword>
<dbReference type="NCBIfam" id="TIGR02349">
    <property type="entry name" value="DnaJ_bact"/>
    <property type="match status" value="1"/>
</dbReference>
<name>A0A7Y8VRQ9_9FIRM</name>
<keyword evidence="10" id="KW-0963">Cytoplasm</keyword>
<feature type="binding site" evidence="10">
    <location>
        <position position="154"/>
    </location>
    <ligand>
        <name>Zn(2+)</name>
        <dbReference type="ChEBI" id="CHEBI:29105"/>
        <label>1</label>
    </ligand>
</feature>
<dbReference type="Gene3D" id="2.60.260.20">
    <property type="entry name" value="Urease metallochaperone UreE, N-terminal domain"/>
    <property type="match status" value="2"/>
</dbReference>
<feature type="repeat" description="CXXCXGXG motif" evidence="10">
    <location>
        <begin position="194"/>
        <end position="201"/>
    </location>
</feature>
<evidence type="ECO:0000256" key="6">
    <source>
        <dbReference type="ARBA" id="ARBA00023186"/>
    </source>
</evidence>
<feature type="repeat" description="CXXCXGXG motif" evidence="10">
    <location>
        <begin position="168"/>
        <end position="175"/>
    </location>
</feature>
<dbReference type="SUPFAM" id="SSF49493">
    <property type="entry name" value="HSP40/DnaJ peptide-binding domain"/>
    <property type="match status" value="2"/>
</dbReference>
<dbReference type="PANTHER" id="PTHR43096:SF52">
    <property type="entry name" value="DNAJ HOMOLOG 1, MITOCHONDRIAL-RELATED"/>
    <property type="match status" value="1"/>
</dbReference>
<gene>
    <name evidence="10 14" type="primary">dnaJ</name>
    <name evidence="14" type="ORF">HW270_03780</name>
</gene>
<evidence type="ECO:0000259" key="12">
    <source>
        <dbReference type="PROSITE" id="PS50076"/>
    </source>
</evidence>
<feature type="binding site" evidence="10">
    <location>
        <position position="171"/>
    </location>
    <ligand>
        <name>Zn(2+)</name>
        <dbReference type="ChEBI" id="CHEBI:29105"/>
        <label>2</label>
    </ligand>
</feature>
<dbReference type="CDD" id="cd10719">
    <property type="entry name" value="DnaJ_zf"/>
    <property type="match status" value="1"/>
</dbReference>
<feature type="binding site" evidence="10">
    <location>
        <position position="194"/>
    </location>
    <ligand>
        <name>Zn(2+)</name>
        <dbReference type="ChEBI" id="CHEBI:29105"/>
        <label>2</label>
    </ligand>
</feature>
<dbReference type="SUPFAM" id="SSF57938">
    <property type="entry name" value="DnaJ/Hsp40 cysteine-rich domain"/>
    <property type="match status" value="1"/>
</dbReference>
<keyword evidence="1 10" id="KW-0235">DNA replication</keyword>
<evidence type="ECO:0000256" key="2">
    <source>
        <dbReference type="ARBA" id="ARBA00022723"/>
    </source>
</evidence>
<dbReference type="GO" id="GO:0009408">
    <property type="term" value="P:response to heat"/>
    <property type="evidence" value="ECO:0007669"/>
    <property type="project" value="InterPro"/>
</dbReference>
<sequence length="377" mass="40870">MADKRDYYEVLGIRKGASEAEIKKAYRKMAMKYHPDKNPGDKEAEEKFKEANEAYAVLSDPDKKSKYDRFGHAGVDPNAGFEGGGAGFGGFGGFEDIFDMFGGGFGGFGGRSARRNGPRKGSDLQKSITIEFTEAIFGCRKEIRLTKDVKCKKCNGEGTAPGTGKHTCEKCGGTGQVSHVSQTPFGTFQNVTTCDACGGTGQVIDTPCPDCHGKGSVRKTVTLKIDIPAGVDSDSIIPIRGEGEPGVNGGPFGDLYIVINVKPHKVYKRRGDDLYLTMPITYDQAVLGDKVKVPGFNETYSYTLAPGTQTGSNFRLKGKGVKNPRTGRYGDLYVKVNIEVPTKLSAKEKKAIKNMAEEFTPDSYPRKKEFDNLKLGS</sequence>
<dbReference type="PANTHER" id="PTHR43096">
    <property type="entry name" value="DNAJ HOMOLOG 1, MITOCHONDRIAL-RELATED"/>
    <property type="match status" value="1"/>
</dbReference>
<dbReference type="GO" id="GO:0005524">
    <property type="term" value="F:ATP binding"/>
    <property type="evidence" value="ECO:0007669"/>
    <property type="project" value="InterPro"/>
</dbReference>
<comment type="subcellular location">
    <subcellularLocation>
        <location evidence="10">Cytoplasm</location>
    </subcellularLocation>
</comment>
<evidence type="ECO:0000259" key="13">
    <source>
        <dbReference type="PROSITE" id="PS51188"/>
    </source>
</evidence>
<dbReference type="Gene3D" id="1.10.287.110">
    <property type="entry name" value="DnaJ domain"/>
    <property type="match status" value="1"/>
</dbReference>
<dbReference type="PROSITE" id="PS00636">
    <property type="entry name" value="DNAJ_1"/>
    <property type="match status" value="1"/>
</dbReference>
<dbReference type="PROSITE" id="PS50076">
    <property type="entry name" value="DNAJ_2"/>
    <property type="match status" value="1"/>
</dbReference>
<dbReference type="HAMAP" id="MF_01152">
    <property type="entry name" value="DnaJ"/>
    <property type="match status" value="1"/>
</dbReference>
<dbReference type="GO" id="GO:0031072">
    <property type="term" value="F:heat shock protein binding"/>
    <property type="evidence" value="ECO:0007669"/>
    <property type="project" value="InterPro"/>
</dbReference>
<keyword evidence="4 10" id="KW-0863">Zinc-finger</keyword>
<organism evidence="14 15">
    <name type="scientific">Mogibacterium timidum</name>
    <dbReference type="NCBI Taxonomy" id="35519"/>
    <lineage>
        <taxon>Bacteria</taxon>
        <taxon>Bacillati</taxon>
        <taxon>Bacillota</taxon>
        <taxon>Clostridia</taxon>
        <taxon>Peptostreptococcales</taxon>
        <taxon>Anaerovoracaceae</taxon>
        <taxon>Mogibacterium</taxon>
    </lineage>
</organism>
<dbReference type="FunFam" id="1.10.287.110:FF:000034">
    <property type="entry name" value="Chaperone protein DnaJ"/>
    <property type="match status" value="1"/>
</dbReference>
<keyword evidence="6 10" id="KW-0143">Chaperone</keyword>
<dbReference type="GO" id="GO:0008270">
    <property type="term" value="F:zinc ion binding"/>
    <property type="evidence" value="ECO:0007669"/>
    <property type="project" value="UniProtKB-UniRule"/>
</dbReference>
<dbReference type="GO" id="GO:0005737">
    <property type="term" value="C:cytoplasm"/>
    <property type="evidence" value="ECO:0007669"/>
    <property type="project" value="UniProtKB-SubCell"/>
</dbReference>
<dbReference type="NCBIfam" id="NF008035">
    <property type="entry name" value="PRK10767.1"/>
    <property type="match status" value="1"/>
</dbReference>
<keyword evidence="10" id="KW-0346">Stress response</keyword>
<dbReference type="Pfam" id="PF00226">
    <property type="entry name" value="DnaJ"/>
    <property type="match status" value="1"/>
</dbReference>
<dbReference type="GO" id="GO:0042026">
    <property type="term" value="P:protein refolding"/>
    <property type="evidence" value="ECO:0007669"/>
    <property type="project" value="TreeGrafter"/>
</dbReference>
<dbReference type="CDD" id="cd06257">
    <property type="entry name" value="DnaJ"/>
    <property type="match status" value="1"/>
</dbReference>
<dbReference type="InterPro" id="IPR001623">
    <property type="entry name" value="DnaJ_domain"/>
</dbReference>
<evidence type="ECO:0000256" key="3">
    <source>
        <dbReference type="ARBA" id="ARBA00022737"/>
    </source>
</evidence>
<feature type="repeat" description="CXXCXGXG motif" evidence="10">
    <location>
        <begin position="151"/>
        <end position="158"/>
    </location>
</feature>
<dbReference type="Pfam" id="PF00684">
    <property type="entry name" value="DnaJ_CXXCXGXG"/>
    <property type="match status" value="1"/>
</dbReference>
<dbReference type="AlphaFoldDB" id="A0A7Y8VRQ9"/>
<comment type="caution">
    <text evidence="14">The sequence shown here is derived from an EMBL/GenBank/DDBJ whole genome shotgun (WGS) entry which is preliminary data.</text>
</comment>
<comment type="domain">
    <text evidence="10">The J domain is necessary and sufficient to stimulate DnaK ATPase activity. Zinc center 1 plays an important role in the autonomous, DnaK-independent chaperone activity of DnaJ. Zinc center 2 is essential for interaction with DnaK and for DnaJ activity.</text>
</comment>
<dbReference type="CDD" id="cd10747">
    <property type="entry name" value="DnaJ_C"/>
    <property type="match status" value="1"/>
</dbReference>
<comment type="subunit">
    <text evidence="10">Homodimer.</text>
</comment>
<feature type="domain" description="J" evidence="12">
    <location>
        <begin position="6"/>
        <end position="71"/>
    </location>
</feature>
<dbReference type="InterPro" id="IPR012724">
    <property type="entry name" value="DnaJ"/>
</dbReference>
<proteinExistence type="inferred from homology"/>
<evidence type="ECO:0000256" key="8">
    <source>
        <dbReference type="ARBA" id="ARBA00061004"/>
    </source>
</evidence>
<comment type="similarity">
    <text evidence="8 10">Belongs to the DnaJ family.</text>
</comment>
<feature type="zinc finger region" description="CR-type" evidence="11">
    <location>
        <begin position="138"/>
        <end position="220"/>
    </location>
</feature>
<evidence type="ECO:0000256" key="5">
    <source>
        <dbReference type="ARBA" id="ARBA00022833"/>
    </source>
</evidence>
<evidence type="ECO:0000313" key="14">
    <source>
        <dbReference type="EMBL" id="NWO23202.1"/>
    </source>
</evidence>
<evidence type="ECO:0000256" key="1">
    <source>
        <dbReference type="ARBA" id="ARBA00022705"/>
    </source>
</evidence>
<feature type="binding site" evidence="10">
    <location>
        <position position="208"/>
    </location>
    <ligand>
        <name>Zn(2+)</name>
        <dbReference type="ChEBI" id="CHEBI:29105"/>
        <label>1</label>
    </ligand>
</feature>
<dbReference type="FunFam" id="2.10.230.10:FF:000002">
    <property type="entry name" value="Molecular chaperone DnaJ"/>
    <property type="match status" value="1"/>
</dbReference>
<evidence type="ECO:0000313" key="15">
    <source>
        <dbReference type="Proteomes" id="UP000526307"/>
    </source>
</evidence>
<dbReference type="SMART" id="SM00271">
    <property type="entry name" value="DnaJ"/>
    <property type="match status" value="1"/>
</dbReference>
<evidence type="ECO:0000256" key="4">
    <source>
        <dbReference type="ARBA" id="ARBA00022771"/>
    </source>
</evidence>
<evidence type="ECO:0000256" key="11">
    <source>
        <dbReference type="PROSITE-ProRule" id="PRU00546"/>
    </source>
</evidence>
<keyword evidence="5 10" id="KW-0862">Zinc</keyword>
<dbReference type="InterPro" id="IPR018253">
    <property type="entry name" value="DnaJ_domain_CS"/>
</dbReference>
<dbReference type="GO" id="GO:0051082">
    <property type="term" value="F:unfolded protein binding"/>
    <property type="evidence" value="ECO:0007669"/>
    <property type="project" value="UniProtKB-UniRule"/>
</dbReference>
<dbReference type="InterPro" id="IPR001305">
    <property type="entry name" value="HSP_DnaJ_Cys-rich_dom"/>
</dbReference>
<reference evidence="14 15" key="1">
    <citation type="submission" date="2020-06" db="EMBL/GenBank/DDBJ databases">
        <title>Mogibacterium timidum strain W9173 genomic sequence.</title>
        <authorList>
            <person name="Wade W.G."/>
            <person name="Johnston C.D."/>
            <person name="Chen T."/>
            <person name="Dewhirst F.E."/>
        </authorList>
    </citation>
    <scope>NUCLEOTIDE SEQUENCE [LARGE SCALE GENOMIC DNA]</scope>
    <source>
        <strain evidence="14 15">W9173</strain>
    </source>
</reference>
<dbReference type="InterPro" id="IPR008971">
    <property type="entry name" value="HSP40/DnaJ_pept-bd"/>
</dbReference>
<comment type="cofactor">
    <cofactor evidence="10">
        <name>Zn(2+)</name>
        <dbReference type="ChEBI" id="CHEBI:29105"/>
    </cofactor>
    <text evidence="10">Binds 2 Zn(2+) ions per monomer.</text>
</comment>
<protein>
    <recommendedName>
        <fullName evidence="9 10">Chaperone protein DnaJ</fullName>
    </recommendedName>
</protein>
<keyword evidence="3 10" id="KW-0677">Repeat</keyword>
<dbReference type="FunFam" id="2.60.260.20:FF:000005">
    <property type="entry name" value="Chaperone protein dnaJ 1, mitochondrial"/>
    <property type="match status" value="1"/>
</dbReference>
<comment type="function">
    <text evidence="7 10">Participates actively in the response to hyperosmotic and heat shock by preventing the aggregation of stress-denatured proteins and by disaggregating proteins, also in an autonomous, DnaK-independent fashion. Unfolded proteins bind initially to DnaJ; upon interaction with the DnaJ-bound protein, DnaK hydrolyzes its bound ATP, resulting in the formation of a stable complex. GrpE releases ADP from DnaK; ATP binding to DnaK triggers the release of the substrate protein, thus completing the reaction cycle. Several rounds of ATP-dependent interactions between DnaJ, DnaK and GrpE are required for fully efficient folding. Also involved, together with DnaK and GrpE, in the DNA replication of plasmids through activation of initiation proteins.</text>
</comment>
<dbReference type="Pfam" id="PF01556">
    <property type="entry name" value="DnaJ_C"/>
    <property type="match status" value="1"/>
</dbReference>
<evidence type="ECO:0000256" key="9">
    <source>
        <dbReference type="ARBA" id="ARBA00067609"/>
    </source>
</evidence>
<dbReference type="SUPFAM" id="SSF46565">
    <property type="entry name" value="Chaperone J-domain"/>
    <property type="match status" value="1"/>
</dbReference>
<keyword evidence="2 10" id="KW-0479">Metal-binding</keyword>
<feature type="binding site" evidence="10">
    <location>
        <position position="211"/>
    </location>
    <ligand>
        <name>Zn(2+)</name>
        <dbReference type="ChEBI" id="CHEBI:29105"/>
        <label>1</label>
    </ligand>
</feature>
<dbReference type="InterPro" id="IPR036410">
    <property type="entry name" value="HSP_DnaJ_Cys-rich_dom_sf"/>
</dbReference>
<feature type="binding site" evidence="10">
    <location>
        <position position="151"/>
    </location>
    <ligand>
        <name>Zn(2+)</name>
        <dbReference type="ChEBI" id="CHEBI:29105"/>
        <label>1</label>
    </ligand>
</feature>
<feature type="repeat" description="CXXCXGXG motif" evidence="10">
    <location>
        <begin position="208"/>
        <end position="215"/>
    </location>
</feature>
<dbReference type="Gene3D" id="2.10.230.10">
    <property type="entry name" value="Heat shock protein DnaJ, cysteine-rich domain"/>
    <property type="match status" value="1"/>
</dbReference>
<dbReference type="Proteomes" id="UP000526307">
    <property type="component" value="Unassembled WGS sequence"/>
</dbReference>
<dbReference type="EMBL" id="JABXYR010000001">
    <property type="protein sequence ID" value="NWO23202.1"/>
    <property type="molecule type" value="Genomic_DNA"/>
</dbReference>
<dbReference type="PROSITE" id="PS51188">
    <property type="entry name" value="ZF_CR"/>
    <property type="match status" value="1"/>
</dbReference>
<feature type="domain" description="CR-type" evidence="13">
    <location>
        <begin position="138"/>
        <end position="220"/>
    </location>
</feature>
<dbReference type="InterPro" id="IPR036869">
    <property type="entry name" value="J_dom_sf"/>
</dbReference>